<dbReference type="SUPFAM" id="SSF51735">
    <property type="entry name" value="NAD(P)-binding Rossmann-fold domains"/>
    <property type="match status" value="1"/>
</dbReference>
<dbReference type="InterPro" id="IPR036291">
    <property type="entry name" value="NAD(P)-bd_dom_sf"/>
</dbReference>
<evidence type="ECO:0000313" key="6">
    <source>
        <dbReference type="Proteomes" id="UP000256913"/>
    </source>
</evidence>
<dbReference type="Proteomes" id="UP000256913">
    <property type="component" value="Unassembled WGS sequence"/>
</dbReference>
<evidence type="ECO:0000256" key="3">
    <source>
        <dbReference type="RuleBase" id="RU000363"/>
    </source>
</evidence>
<dbReference type="PRINTS" id="PR00081">
    <property type="entry name" value="GDHRDH"/>
</dbReference>
<keyword evidence="4" id="KW-1133">Transmembrane helix</keyword>
<name>A0A3D9ZIW1_9ACTN</name>
<dbReference type="AlphaFoldDB" id="A0A3D9ZIW1"/>
<accession>A0A3D9ZIW1</accession>
<dbReference type="GO" id="GO:0016020">
    <property type="term" value="C:membrane"/>
    <property type="evidence" value="ECO:0007669"/>
    <property type="project" value="TreeGrafter"/>
</dbReference>
<dbReference type="Pfam" id="PF00106">
    <property type="entry name" value="adh_short"/>
    <property type="match status" value="1"/>
</dbReference>
<keyword evidence="2" id="KW-0560">Oxidoreductase</keyword>
<comment type="caution">
    <text evidence="5">The sequence shown here is derived from an EMBL/GenBank/DDBJ whole genome shotgun (WGS) entry which is preliminary data.</text>
</comment>
<keyword evidence="4" id="KW-0472">Membrane</keyword>
<evidence type="ECO:0000256" key="2">
    <source>
        <dbReference type="ARBA" id="ARBA00023002"/>
    </source>
</evidence>
<keyword evidence="4" id="KW-0812">Transmembrane</keyword>
<comment type="similarity">
    <text evidence="1 3">Belongs to the short-chain dehydrogenases/reductases (SDR) family.</text>
</comment>
<protein>
    <submittedName>
        <fullName evidence="5">Short-subunit dehydrogenase</fullName>
    </submittedName>
</protein>
<gene>
    <name evidence="5" type="ORF">DFJ67_3212</name>
</gene>
<dbReference type="PRINTS" id="PR00080">
    <property type="entry name" value="SDRFAMILY"/>
</dbReference>
<organism evidence="5 6">
    <name type="scientific">Asanoa ferruginea</name>
    <dbReference type="NCBI Taxonomy" id="53367"/>
    <lineage>
        <taxon>Bacteria</taxon>
        <taxon>Bacillati</taxon>
        <taxon>Actinomycetota</taxon>
        <taxon>Actinomycetes</taxon>
        <taxon>Micromonosporales</taxon>
        <taxon>Micromonosporaceae</taxon>
        <taxon>Asanoa</taxon>
    </lineage>
</organism>
<dbReference type="PANTHER" id="PTHR44196:SF1">
    <property type="entry name" value="DEHYDROGENASE_REDUCTASE SDR FAMILY MEMBER 7B"/>
    <property type="match status" value="1"/>
</dbReference>
<dbReference type="PROSITE" id="PS00061">
    <property type="entry name" value="ADH_SHORT"/>
    <property type="match status" value="1"/>
</dbReference>
<evidence type="ECO:0000256" key="1">
    <source>
        <dbReference type="ARBA" id="ARBA00006484"/>
    </source>
</evidence>
<dbReference type="Gene3D" id="3.40.50.720">
    <property type="entry name" value="NAD(P)-binding Rossmann-like Domain"/>
    <property type="match status" value="1"/>
</dbReference>
<dbReference type="InterPro" id="IPR002347">
    <property type="entry name" value="SDR_fam"/>
</dbReference>
<dbReference type="InterPro" id="IPR020904">
    <property type="entry name" value="Sc_DH/Rdtase_CS"/>
</dbReference>
<feature type="transmembrane region" description="Helical" evidence="4">
    <location>
        <begin position="276"/>
        <end position="295"/>
    </location>
</feature>
<evidence type="ECO:0000256" key="4">
    <source>
        <dbReference type="SAM" id="Phobius"/>
    </source>
</evidence>
<dbReference type="PANTHER" id="PTHR44196">
    <property type="entry name" value="DEHYDROGENASE/REDUCTASE SDR FAMILY MEMBER 7B"/>
    <property type="match status" value="1"/>
</dbReference>
<proteinExistence type="inferred from homology"/>
<dbReference type="GO" id="GO:0016491">
    <property type="term" value="F:oxidoreductase activity"/>
    <property type="evidence" value="ECO:0007669"/>
    <property type="project" value="UniProtKB-KW"/>
</dbReference>
<sequence>MMPPQMGYRADMALTRPLAQAVVVITGASSGAGAATALEVARQGGTVVLAARGEPALDAVAERCRAFGGRTAVLPTDVTDPAAVQRLAEGSAALFGRVDAWVNNATTGAVGLFEEIPLGQLRQVIEVNLLGAAYGMRAALPHLRAAGGGVLVNNASALAAVALPYQSVYNAAKQGVRGLADTVRQELRVTGEKRISICTVLPAGTAAPVRQYAAGRRIAPPPPVQPPEVAAHTIVRLLTRPRREAYAGGIAARLRVNWRATPIPTEGDRRRATVRVGALLGLAAGTAAGTIAAVTRRHARSRRW</sequence>
<reference evidence="5 6" key="1">
    <citation type="submission" date="2018-08" db="EMBL/GenBank/DDBJ databases">
        <title>Sequencing the genomes of 1000 actinobacteria strains.</title>
        <authorList>
            <person name="Klenk H.-P."/>
        </authorList>
    </citation>
    <scope>NUCLEOTIDE SEQUENCE [LARGE SCALE GENOMIC DNA]</scope>
    <source>
        <strain evidence="5 6">DSM 44099</strain>
    </source>
</reference>
<evidence type="ECO:0000313" key="5">
    <source>
        <dbReference type="EMBL" id="REF97215.1"/>
    </source>
</evidence>
<keyword evidence="6" id="KW-1185">Reference proteome</keyword>
<dbReference type="EMBL" id="QUMQ01000001">
    <property type="protein sequence ID" value="REF97215.1"/>
    <property type="molecule type" value="Genomic_DNA"/>
</dbReference>